<dbReference type="EMBL" id="GECU01011468">
    <property type="protein sequence ID" value="JAS96238.1"/>
    <property type="molecule type" value="Transcribed_RNA"/>
</dbReference>
<feature type="domain" description="RING-type" evidence="9">
    <location>
        <begin position="557"/>
        <end position="768"/>
    </location>
</feature>
<reference evidence="11" key="1">
    <citation type="submission" date="2015-11" db="EMBL/GenBank/DDBJ databases">
        <title>De novo transcriptome assembly of four potential Pierce s Disease insect vectors from Arizona vineyards.</title>
        <authorList>
            <person name="Tassone E.E."/>
        </authorList>
    </citation>
    <scope>NUCLEOTIDE SEQUENCE</scope>
</reference>
<keyword evidence="5" id="KW-0863">Zinc-finger</keyword>
<protein>
    <recommendedName>
        <fullName evidence="9">RING-type domain-containing protein</fullName>
    </recommendedName>
</protein>
<feature type="region of interest" description="Disordered" evidence="8">
    <location>
        <begin position="285"/>
        <end position="304"/>
    </location>
</feature>
<keyword evidence="6" id="KW-0833">Ubl conjugation pathway</keyword>
<dbReference type="Gene3D" id="1.20.120.1750">
    <property type="match status" value="1"/>
</dbReference>
<evidence type="ECO:0000256" key="1">
    <source>
        <dbReference type="ARBA" id="ARBA00004906"/>
    </source>
</evidence>
<evidence type="ECO:0000256" key="7">
    <source>
        <dbReference type="ARBA" id="ARBA00022833"/>
    </source>
</evidence>
<evidence type="ECO:0000313" key="10">
    <source>
        <dbReference type="EMBL" id="JAS89104.1"/>
    </source>
</evidence>
<name>A0A1B6JAR7_9HEMI</name>
<dbReference type="PANTHER" id="PTHR22770:SF47">
    <property type="entry name" value="E3 UBIQUITIN-PROTEIN LIGASE RNF216"/>
    <property type="match status" value="1"/>
</dbReference>
<dbReference type="Pfam" id="PF26200">
    <property type="entry name" value="Rcat_RNF216"/>
    <property type="match status" value="1"/>
</dbReference>
<accession>A0A1B6JAR7</accession>
<dbReference type="InterPro" id="IPR047545">
    <property type="entry name" value="BRcat_RBR_RNF216"/>
</dbReference>
<dbReference type="InterPro" id="IPR047546">
    <property type="entry name" value="Rcat_RBR_RNF216"/>
</dbReference>
<evidence type="ECO:0000256" key="3">
    <source>
        <dbReference type="ARBA" id="ARBA00022723"/>
    </source>
</evidence>
<dbReference type="CDD" id="cd20353">
    <property type="entry name" value="Rcat_RBR_RNF216"/>
    <property type="match status" value="1"/>
</dbReference>
<feature type="compositionally biased region" description="Polar residues" evidence="8">
    <location>
        <begin position="285"/>
        <end position="297"/>
    </location>
</feature>
<proteinExistence type="predicted"/>
<dbReference type="PANTHER" id="PTHR22770">
    <property type="entry name" value="UBIQUITIN CONJUGATING ENZYME 7 INTERACTING PROTEIN-RELATED"/>
    <property type="match status" value="1"/>
</dbReference>
<evidence type="ECO:0000256" key="5">
    <source>
        <dbReference type="ARBA" id="ARBA00022771"/>
    </source>
</evidence>
<dbReference type="InterPro" id="IPR044066">
    <property type="entry name" value="TRIAD_supradom"/>
</dbReference>
<dbReference type="PROSITE" id="PS51873">
    <property type="entry name" value="TRIAD"/>
    <property type="match status" value="1"/>
</dbReference>
<gene>
    <name evidence="10" type="ORF">g.32302</name>
    <name evidence="11" type="ORF">g.32303</name>
</gene>
<feature type="compositionally biased region" description="Polar residues" evidence="8">
    <location>
        <begin position="260"/>
        <end position="277"/>
    </location>
</feature>
<evidence type="ECO:0000313" key="11">
    <source>
        <dbReference type="EMBL" id="JAS96238.1"/>
    </source>
</evidence>
<sequence>MSVNTTIVRQLKEIFPSMEEDFLSGLCEGYTLENIDMSELVDLVMGFQNPGIHDQITQNSFQNSVQHVDHQVYNDDGFQYLSDENVISDVIQNNIHNLSPEVDNNDIPYPEEIVFNNEEEMISVLPVIEDEVIVIEDDILVGCAPARDGEGGNLINTVEASAKSETNKVISGANQLEGSVKVMSEVCSELESVENKKGTFESESSKLQDQVGNDEDLAIETCIRYLWVEEINVTTKDSQISQNSMKEAFHDKATVKANKFNKQSSNSRNNCGLESPNTMSAETLQSLESSHNVSGKSETSHQRRKIRIVSRRSLDSVSYDKSPNHWSPKRASLRCCKVKNDEWRLRKLLRKNRLSVPHKEQESVETSPISPSQFDNVESKFSLLSKVLPYAQPEDLMEECRKISSQEELLTFISQSLETKDTKIMDPFECTVEEFLMVIPDPVEEFSDSYIRTGYEENAEIYLKSRYTNLELCMNIKELLMTNNYNLTYVCQHLDSLGMKPNPLRVQLYKSASLFFHQEVWYIEHKEEVHNMLESALEAARIDAELNRPPTPPPVEEVFECEICRDEVVDYSELGTCDGPLGHLFCKACVKRSAEIKFAEGGIKFPCLINCGGSIPLQTVKEVMEPKMYEKLMDNIQDVEIKAANMSGVEYCPFCHYAIICPEENIFYCKRPSCMKLSCRICWKEAHPEMCAFLKEEDEEAARHQLEEKMTEALVRQCYKCNSQFVKEVGCNKMTCTCGALMCYICRQPVKDYTHFNGPGGDNHNRCELFSDDAAVHDRPVAAAAQQAFQQLAANNPGLNLDMDKIIPK</sequence>
<evidence type="ECO:0000256" key="2">
    <source>
        <dbReference type="ARBA" id="ARBA00022679"/>
    </source>
</evidence>
<keyword evidence="4" id="KW-0677">Repeat</keyword>
<evidence type="ECO:0000256" key="8">
    <source>
        <dbReference type="SAM" id="MobiDB-lite"/>
    </source>
</evidence>
<keyword evidence="2" id="KW-0808">Transferase</keyword>
<dbReference type="SUPFAM" id="SSF57850">
    <property type="entry name" value="RING/U-box"/>
    <property type="match status" value="2"/>
</dbReference>
<dbReference type="AlphaFoldDB" id="A0A1B6JAR7"/>
<comment type="pathway">
    <text evidence="1">Protein modification; protein ubiquitination.</text>
</comment>
<dbReference type="GO" id="GO:0008270">
    <property type="term" value="F:zinc ion binding"/>
    <property type="evidence" value="ECO:0007669"/>
    <property type="project" value="UniProtKB-KW"/>
</dbReference>
<evidence type="ECO:0000256" key="4">
    <source>
        <dbReference type="ARBA" id="ARBA00022737"/>
    </source>
</evidence>
<evidence type="ECO:0000256" key="6">
    <source>
        <dbReference type="ARBA" id="ARBA00022786"/>
    </source>
</evidence>
<feature type="region of interest" description="Disordered" evidence="8">
    <location>
        <begin position="258"/>
        <end position="277"/>
    </location>
</feature>
<dbReference type="CDD" id="cd20339">
    <property type="entry name" value="BRcat_RBR_RNF216"/>
    <property type="match status" value="1"/>
</dbReference>
<dbReference type="InterPro" id="IPR051628">
    <property type="entry name" value="LUBAC_E3_Ligases"/>
</dbReference>
<keyword evidence="3" id="KW-0479">Metal-binding</keyword>
<organism evidence="11">
    <name type="scientific">Homalodisca liturata</name>
    <dbReference type="NCBI Taxonomy" id="320908"/>
    <lineage>
        <taxon>Eukaryota</taxon>
        <taxon>Metazoa</taxon>
        <taxon>Ecdysozoa</taxon>
        <taxon>Arthropoda</taxon>
        <taxon>Hexapoda</taxon>
        <taxon>Insecta</taxon>
        <taxon>Pterygota</taxon>
        <taxon>Neoptera</taxon>
        <taxon>Paraneoptera</taxon>
        <taxon>Hemiptera</taxon>
        <taxon>Auchenorrhyncha</taxon>
        <taxon>Membracoidea</taxon>
        <taxon>Cicadellidae</taxon>
        <taxon>Cicadellinae</taxon>
        <taxon>Proconiini</taxon>
        <taxon>Homalodisca</taxon>
    </lineage>
</organism>
<keyword evidence="7" id="KW-0862">Zinc</keyword>
<evidence type="ECO:0000259" key="9">
    <source>
        <dbReference type="PROSITE" id="PS51873"/>
    </source>
</evidence>
<dbReference type="EMBL" id="GECU01018602">
    <property type="protein sequence ID" value="JAS89104.1"/>
    <property type="molecule type" value="Transcribed_RNA"/>
</dbReference>
<dbReference type="GO" id="GO:0016740">
    <property type="term" value="F:transferase activity"/>
    <property type="evidence" value="ECO:0007669"/>
    <property type="project" value="UniProtKB-KW"/>
</dbReference>